<protein>
    <submittedName>
        <fullName evidence="1">Uncharacterized protein</fullName>
    </submittedName>
</protein>
<evidence type="ECO:0000313" key="1">
    <source>
        <dbReference type="EMBL" id="KAE9012669.1"/>
    </source>
</evidence>
<dbReference type="EMBL" id="QXFU01001036">
    <property type="protein sequence ID" value="KAE9012669.1"/>
    <property type="molecule type" value="Genomic_DNA"/>
</dbReference>
<keyword evidence="5" id="KW-1185">Reference proteome</keyword>
<dbReference type="AlphaFoldDB" id="A0A6A3L0X4"/>
<accession>A0A6A3L0X4</accession>
<comment type="caution">
    <text evidence="1">The sequence shown here is derived from an EMBL/GenBank/DDBJ whole genome shotgun (WGS) entry which is preliminary data.</text>
</comment>
<dbReference type="OrthoDB" id="10274992at2759"/>
<dbReference type="Proteomes" id="UP000434957">
    <property type="component" value="Unassembled WGS sequence"/>
</dbReference>
<dbReference type="EMBL" id="QXFT01001014">
    <property type="protein sequence ID" value="KAE9331506.1"/>
    <property type="molecule type" value="Genomic_DNA"/>
</dbReference>
<organism evidence="1 6">
    <name type="scientific">Phytophthora rubi</name>
    <dbReference type="NCBI Taxonomy" id="129364"/>
    <lineage>
        <taxon>Eukaryota</taxon>
        <taxon>Sar</taxon>
        <taxon>Stramenopiles</taxon>
        <taxon>Oomycota</taxon>
        <taxon>Peronosporomycetes</taxon>
        <taxon>Peronosporales</taxon>
        <taxon>Peronosporaceae</taxon>
        <taxon>Phytophthora</taxon>
    </lineage>
</organism>
<evidence type="ECO:0000313" key="5">
    <source>
        <dbReference type="Proteomes" id="UP000434957"/>
    </source>
</evidence>
<evidence type="ECO:0000313" key="2">
    <source>
        <dbReference type="EMBL" id="KAE9019029.1"/>
    </source>
</evidence>
<dbReference type="Proteomes" id="UP000429607">
    <property type="component" value="Unassembled WGS sequence"/>
</dbReference>
<evidence type="ECO:0000313" key="3">
    <source>
        <dbReference type="EMBL" id="KAE9331506.1"/>
    </source>
</evidence>
<gene>
    <name evidence="2" type="ORF">PR001_g13982</name>
    <name evidence="1" type="ORF">PR002_g14742</name>
    <name evidence="3" type="ORF">PR003_g14979</name>
</gene>
<proteinExistence type="predicted"/>
<reference evidence="4 6" key="1">
    <citation type="submission" date="2018-09" db="EMBL/GenBank/DDBJ databases">
        <title>Genomic investigation of the strawberry pathogen Phytophthora fragariae indicates pathogenicity is determined by transcriptional variation in three key races.</title>
        <authorList>
            <person name="Adams T.M."/>
            <person name="Armitage A.D."/>
            <person name="Sobczyk M.K."/>
            <person name="Bates H.J."/>
            <person name="Dunwell J.M."/>
            <person name="Nellist C.F."/>
            <person name="Harrison R.J."/>
        </authorList>
    </citation>
    <scope>NUCLEOTIDE SEQUENCE [LARGE SCALE GENOMIC DNA]</scope>
    <source>
        <strain evidence="2 4">SCRP249</strain>
        <strain evidence="1 6">SCRP324</strain>
        <strain evidence="3 5">SCRP333</strain>
    </source>
</reference>
<evidence type="ECO:0000313" key="6">
    <source>
        <dbReference type="Proteomes" id="UP000435112"/>
    </source>
</evidence>
<dbReference type="Proteomes" id="UP000435112">
    <property type="component" value="Unassembled WGS sequence"/>
</dbReference>
<name>A0A6A3L0X4_9STRA</name>
<evidence type="ECO:0000313" key="4">
    <source>
        <dbReference type="Proteomes" id="UP000429607"/>
    </source>
</evidence>
<dbReference type="EMBL" id="QXFV01000982">
    <property type="protein sequence ID" value="KAE9019029.1"/>
    <property type="molecule type" value="Genomic_DNA"/>
</dbReference>
<sequence>MRMAPEIAPTSVIASEFKALLMELRHGYRRWSDPSRPEPNSNPVNIYGVRVTRCLICGLYGLFQSLRSQTVGLSGSAIGPRRFGW</sequence>